<dbReference type="SUPFAM" id="SSF48452">
    <property type="entry name" value="TPR-like"/>
    <property type="match status" value="2"/>
</dbReference>
<dbReference type="PATRIC" id="fig|745776.4.peg.3654"/>
<protein>
    <recommendedName>
        <fullName evidence="3">Transcriptional regulator, SARP family</fullName>
    </recommendedName>
</protein>
<dbReference type="InterPro" id="IPR036388">
    <property type="entry name" value="WH-like_DNA-bd_sf"/>
</dbReference>
<dbReference type="KEGG" id="dgo:DGo_PB0322"/>
<dbReference type="AlphaFoldDB" id="H8H244"/>
<keyword evidence="1" id="KW-0614">Plasmid</keyword>
<dbReference type="Proteomes" id="UP000007575">
    <property type="component" value="Plasmid P2"/>
</dbReference>
<name>H8H244_DEIGI</name>
<proteinExistence type="predicted"/>
<dbReference type="Gene3D" id="1.25.40.10">
    <property type="entry name" value="Tetratricopeptide repeat domain"/>
    <property type="match status" value="2"/>
</dbReference>
<dbReference type="Pfam" id="PF14559">
    <property type="entry name" value="TPR_19"/>
    <property type="match status" value="1"/>
</dbReference>
<dbReference type="Gene3D" id="1.10.10.10">
    <property type="entry name" value="Winged helix-like DNA-binding domain superfamily/Winged helix DNA-binding domain"/>
    <property type="match status" value="1"/>
</dbReference>
<reference evidence="1 2" key="1">
    <citation type="journal article" date="2012" name="PLoS ONE">
        <title>Genome sequence and transcriptome analysis of the radioresistant bacterium Deinococcus gobiensis: insights into the extreme environmental adaptations.</title>
        <authorList>
            <person name="Yuan M."/>
            <person name="Chen M."/>
            <person name="Zhang W."/>
            <person name="Lu W."/>
            <person name="Wang J."/>
            <person name="Yang M."/>
            <person name="Zhao P."/>
            <person name="Tang R."/>
            <person name="Li X."/>
            <person name="Hao Y."/>
            <person name="Zhou Z."/>
            <person name="Zhan Y."/>
            <person name="Yu H."/>
            <person name="Teng C."/>
            <person name="Yan Y."/>
            <person name="Ping S."/>
            <person name="Wang Y."/>
            <person name="Lin M."/>
        </authorList>
    </citation>
    <scope>NUCLEOTIDE SEQUENCE [LARGE SCALE GENOMIC DNA]</scope>
    <source>
        <strain evidence="2">DSM 21396 / JCM 16679 / CGMCC 1.7299 / I-0</strain>
        <plasmid evidence="1">P2</plasmid>
    </source>
</reference>
<evidence type="ECO:0000313" key="2">
    <source>
        <dbReference type="Proteomes" id="UP000007575"/>
    </source>
</evidence>
<dbReference type="InterPro" id="IPR011990">
    <property type="entry name" value="TPR-like_helical_dom_sf"/>
</dbReference>
<geneLocation type="plasmid" evidence="1 2">
    <name>P2</name>
</geneLocation>
<accession>H8H244</accession>
<gene>
    <name evidence="1" type="ordered locus">DGo_PB0322</name>
</gene>
<sequence>MAPVEVGAGQPELLAWAQARGWRPTRAAPVHGTRGWVWWPRYRSEVQAWAAGAGHAAKVLILSGDELLLDAGEWAAALGDSDWGRVTFAQSSGWPAALDPVRGLAGRAAGDWAAHPQLQAALAPLLPDVEQDNYAQLARTPLVTPPVQALLGVDGAALATLADGGWLWPAPGGWRVPALLRRLLVPALDVTLSAQVAAALSSAGHVGEALDALREAQLWEAYLDLLAQESRVGTGADALREALHPVPPHWREQPAGLYLAGLLARASRDPERAGALYTRALPGLSSATRPLALNARGVVRALQGQPDSALEDFAEAAQTGGLIGGEAEHNRATLLIQLGRHAEAEVALAHAVAAFRGAGDLRREVRSLETLGNLQFGRGLLQEAQGPYIQVLHLLAQAPPQDTALTHINLAETYALLGETAQARAELQRAQVDILAADDLSGWATRIHALLFLQAGQPTEARRLLEGIGEANPTLHAEAALLLARACRELGDVEAAGRALNAARSLGLRAALEEALQGMAPLDEVVEASRREDARLELATALLYRAAPTDLTAALDLIHTHGYRPLLDSPAAHHLLGVLRDDADRALLPLRLQVLGPLRLSHAGRTWGAGDLPARKSAALLVALALSGRSLPREQLAERFWPDAKNPLASLQTAIYHLRSTFGVNLVSSARGRLTLAFAVHSDLRELQVALKTRDPERLAELLGRAGVPAVLTDLAAELGEEAEYASRLIHDALQVHAEVQPPQSLARRDALRALISADPLHLEARAQLADWHMHQGDPESAQQERWRLESLQAELEPLTREGGET</sequence>
<dbReference type="EMBL" id="CP002193">
    <property type="protein sequence ID" value="AFD27591.1"/>
    <property type="molecule type" value="Genomic_DNA"/>
</dbReference>
<dbReference type="HOGENOM" id="CLU_342182_0_0_0"/>
<evidence type="ECO:0000313" key="1">
    <source>
        <dbReference type="EMBL" id="AFD27591.1"/>
    </source>
</evidence>
<organism evidence="1 2">
    <name type="scientific">Deinococcus gobiensis (strain DSM 21396 / JCM 16679 / CGMCC 1.7299 / I-0)</name>
    <dbReference type="NCBI Taxonomy" id="745776"/>
    <lineage>
        <taxon>Bacteria</taxon>
        <taxon>Thermotogati</taxon>
        <taxon>Deinococcota</taxon>
        <taxon>Deinococci</taxon>
        <taxon>Deinococcales</taxon>
        <taxon>Deinococcaceae</taxon>
        <taxon>Deinococcus</taxon>
    </lineage>
</organism>
<keyword evidence="2" id="KW-1185">Reference proteome</keyword>
<evidence type="ECO:0008006" key="3">
    <source>
        <dbReference type="Google" id="ProtNLM"/>
    </source>
</evidence>